<comment type="caution">
    <text evidence="2">The sequence shown here is derived from an EMBL/GenBank/DDBJ whole genome shotgun (WGS) entry which is preliminary data.</text>
</comment>
<protein>
    <submittedName>
        <fullName evidence="2">Uncharacterized protein</fullName>
    </submittedName>
</protein>
<keyword evidence="3" id="KW-1185">Reference proteome</keyword>
<evidence type="ECO:0000313" key="2">
    <source>
        <dbReference type="EMBL" id="MED6115965.1"/>
    </source>
</evidence>
<reference evidence="2 3" key="1">
    <citation type="journal article" date="2023" name="Plants (Basel)">
        <title>Bridging the Gap: Combining Genomics and Transcriptomics Approaches to Understand Stylosanthes scabra, an Orphan Legume from the Brazilian Caatinga.</title>
        <authorList>
            <person name="Ferreira-Neto J.R.C."/>
            <person name="da Silva M.D."/>
            <person name="Binneck E."/>
            <person name="de Melo N.F."/>
            <person name="da Silva R.H."/>
            <person name="de Melo A.L.T.M."/>
            <person name="Pandolfi V."/>
            <person name="Bustamante F.O."/>
            <person name="Brasileiro-Vidal A.C."/>
            <person name="Benko-Iseppon A.M."/>
        </authorList>
    </citation>
    <scope>NUCLEOTIDE SEQUENCE [LARGE SCALE GENOMIC DNA]</scope>
    <source>
        <tissue evidence="2">Leaves</tissue>
    </source>
</reference>
<feature type="region of interest" description="Disordered" evidence="1">
    <location>
        <begin position="1"/>
        <end position="24"/>
    </location>
</feature>
<dbReference type="EMBL" id="JASCZI010002210">
    <property type="protein sequence ID" value="MED6115965.1"/>
    <property type="molecule type" value="Genomic_DNA"/>
</dbReference>
<evidence type="ECO:0000256" key="1">
    <source>
        <dbReference type="SAM" id="MobiDB-lite"/>
    </source>
</evidence>
<accession>A0ABU6QX71</accession>
<organism evidence="2 3">
    <name type="scientific">Stylosanthes scabra</name>
    <dbReference type="NCBI Taxonomy" id="79078"/>
    <lineage>
        <taxon>Eukaryota</taxon>
        <taxon>Viridiplantae</taxon>
        <taxon>Streptophyta</taxon>
        <taxon>Embryophyta</taxon>
        <taxon>Tracheophyta</taxon>
        <taxon>Spermatophyta</taxon>
        <taxon>Magnoliopsida</taxon>
        <taxon>eudicotyledons</taxon>
        <taxon>Gunneridae</taxon>
        <taxon>Pentapetalae</taxon>
        <taxon>rosids</taxon>
        <taxon>fabids</taxon>
        <taxon>Fabales</taxon>
        <taxon>Fabaceae</taxon>
        <taxon>Papilionoideae</taxon>
        <taxon>50 kb inversion clade</taxon>
        <taxon>dalbergioids sensu lato</taxon>
        <taxon>Dalbergieae</taxon>
        <taxon>Pterocarpus clade</taxon>
        <taxon>Stylosanthes</taxon>
    </lineage>
</organism>
<proteinExistence type="predicted"/>
<sequence>MTEDSESMYHTSWSSSGKIPHKEGFKLDDDVQESYMRKNPRGGRLQQMLLDVKNVNADGGGSYLAPHRANLDGGGC</sequence>
<feature type="compositionally biased region" description="Polar residues" evidence="1">
    <location>
        <begin position="8"/>
        <end position="17"/>
    </location>
</feature>
<gene>
    <name evidence="2" type="ORF">PIB30_095735</name>
</gene>
<name>A0ABU6QX71_9FABA</name>
<evidence type="ECO:0000313" key="3">
    <source>
        <dbReference type="Proteomes" id="UP001341840"/>
    </source>
</evidence>
<dbReference type="Proteomes" id="UP001341840">
    <property type="component" value="Unassembled WGS sequence"/>
</dbReference>